<feature type="domain" description="Ion transport" evidence="14">
    <location>
        <begin position="887"/>
        <end position="1155"/>
    </location>
</feature>
<evidence type="ECO:0000256" key="10">
    <source>
        <dbReference type="ARBA" id="ARBA00023303"/>
    </source>
</evidence>
<feature type="region of interest" description="Disordered" evidence="12">
    <location>
        <begin position="1"/>
        <end position="82"/>
    </location>
</feature>
<dbReference type="OrthoDB" id="1661883at2759"/>
<feature type="repeat" description="ANK" evidence="11">
    <location>
        <begin position="583"/>
        <end position="615"/>
    </location>
</feature>
<feature type="repeat" description="ANK" evidence="11">
    <location>
        <begin position="447"/>
        <end position="469"/>
    </location>
</feature>
<feature type="repeat" description="ANK" evidence="11">
    <location>
        <begin position="550"/>
        <end position="582"/>
    </location>
</feature>
<dbReference type="AlphaFoldDB" id="A0A8B6GIP7"/>
<feature type="transmembrane region" description="Helical" evidence="13">
    <location>
        <begin position="977"/>
        <end position="995"/>
    </location>
</feature>
<reference evidence="15" key="1">
    <citation type="submission" date="2018-11" db="EMBL/GenBank/DDBJ databases">
        <authorList>
            <person name="Alioto T."/>
            <person name="Alioto T."/>
        </authorList>
    </citation>
    <scope>NUCLEOTIDE SEQUENCE</scope>
</reference>
<dbReference type="Proteomes" id="UP000596742">
    <property type="component" value="Unassembled WGS sequence"/>
</dbReference>
<feature type="compositionally biased region" description="Polar residues" evidence="12">
    <location>
        <begin position="42"/>
        <end position="74"/>
    </location>
</feature>
<evidence type="ECO:0000313" key="15">
    <source>
        <dbReference type="EMBL" id="VDI64649.1"/>
    </source>
</evidence>
<evidence type="ECO:0000256" key="4">
    <source>
        <dbReference type="ARBA" id="ARBA00022692"/>
    </source>
</evidence>
<feature type="transmembrane region" description="Helical" evidence="13">
    <location>
        <begin position="1045"/>
        <end position="1067"/>
    </location>
</feature>
<feature type="repeat" description="ANK" evidence="11">
    <location>
        <begin position="683"/>
        <end position="715"/>
    </location>
</feature>
<organism evidence="15 16">
    <name type="scientific">Mytilus galloprovincialis</name>
    <name type="common">Mediterranean mussel</name>
    <dbReference type="NCBI Taxonomy" id="29158"/>
    <lineage>
        <taxon>Eukaryota</taxon>
        <taxon>Metazoa</taxon>
        <taxon>Spiralia</taxon>
        <taxon>Lophotrochozoa</taxon>
        <taxon>Mollusca</taxon>
        <taxon>Bivalvia</taxon>
        <taxon>Autobranchia</taxon>
        <taxon>Pteriomorphia</taxon>
        <taxon>Mytilida</taxon>
        <taxon>Mytiloidea</taxon>
        <taxon>Mytilidae</taxon>
        <taxon>Mytilinae</taxon>
        <taxon>Mytilus</taxon>
    </lineage>
</organism>
<evidence type="ECO:0000256" key="11">
    <source>
        <dbReference type="PROSITE-ProRule" id="PRU00023"/>
    </source>
</evidence>
<feature type="transmembrane region" description="Helical" evidence="13">
    <location>
        <begin position="1007"/>
        <end position="1025"/>
    </location>
</feature>
<dbReference type="InterPro" id="IPR002110">
    <property type="entry name" value="Ankyrin_rpt"/>
</dbReference>
<dbReference type="PANTHER" id="PTHR47143:SF3">
    <property type="entry name" value="PWWP DOMAIN-CONTAINING PROTEIN"/>
    <property type="match status" value="1"/>
</dbReference>
<accession>A0A8B6GIP7</accession>
<keyword evidence="9 13" id="KW-0472">Membrane</keyword>
<dbReference type="InterPro" id="IPR005821">
    <property type="entry name" value="Ion_trans_dom"/>
</dbReference>
<dbReference type="GO" id="GO:0005216">
    <property type="term" value="F:monoatomic ion channel activity"/>
    <property type="evidence" value="ECO:0007669"/>
    <property type="project" value="InterPro"/>
</dbReference>
<dbReference type="PROSITE" id="PS50088">
    <property type="entry name" value="ANK_REPEAT"/>
    <property type="match status" value="11"/>
</dbReference>
<feature type="repeat" description="ANK" evidence="11">
    <location>
        <begin position="617"/>
        <end position="649"/>
    </location>
</feature>
<sequence length="1222" mass="137811">MDIKLPPLNTSIVAPEIGEENPTTNEPARKKRKKKKKKQKKSFSPTRDSSVAPLQNKMSDDSSPPGTYKTNISINGDEKPNQEMFNLLPTKKEEEVEAIDVPKIHTSDSHIPEGMKPRDMSHDKNLEALANIPIHQSARTGDFESLNEYLKTIHSNQLRKKVNAKDENRITPLHYAARYNHLDVARKLIECGANVDARDEEDLTPLHYTARYKREKSRKQEIQLDQEAQLVPKPSESELPMRHIESADDFSKSVCNFLIKSNAKINIEDRYGQTPLHYAAMRGNEIVAKELLALPGINLEAQDKQGMRPIHMAATHNQESICSMLLEAGCELRCQDNEKLTPLHCATTEGTVEIVKVLFEAAESRGSWVSVADMLADRDCDYNTPLHLAVENGNYEVVKLCLQKKANLNTPADNYMYPLHLASKAGDVKSVKLLVDYGARIDVRNIEMATPLHIAAQYNHKDIVEFFLRQPKPPIEYRDKDGFSPLLIAATYGHAETIHQLLRKGADYEAVEKNDKTAVYLACEEDKPEALSALLKYKAVRNMINTGDRFDYDPLHIAAMKGFLQVLRILIENGADVDSKNEEEQTPLHLAADNGRTNCVRELLSADHSAANDEDENSNTPLHLAALSGHSKVANLLLTNGADVSARNGSMWTPLDCAAAKGWVKTAKVLLEADSPVDPMDKTKTTPLHLGCRYGHSDVVKLLITWKANVTQCDSDGYNCLDLAIDNNKVDVATEIVNSEFWEDALRNETIDIATGSRTTPMRKLIKKMPDVAEAVFLRCMTDNKKNPEHKDYAVWFNYEFLDDTYANWAEPGTSEIGSGSGSVYGDDFKLSKKARAYTTDSGEMKKNHPLMIMVTSKREDLLAHPLVTALLKHKWNSFGRVFYYINFFIYSVFLTFLTGYIVETKPPFVYELELGAGNNTCDMVNLANTIDKDYDQPLFARIGKYVIMALAAWNLLRELLQVYQAKLQYLGWENLIEWVTYICALLLVIDFKTCQRDTGFREDWQWSLGATSIFLAWIELVLFLQKFPALGIYVVMFKDILNTFIQFFIVFVLFIVAFALGFYTLLQNQEPFASVWQSLMKTTVMMIGEFEYDSIFNDQFRDPSSASYDYRSIVFQEPITYVLFVVFMVIMSIIIMNLLVGLAVDDIKAVQEQAALKRMAMQVAVYRKMSAVTVESSAPMHAKGKGVTYTSCLKTTRIALAPPVKAYWPRGGYASANATVR</sequence>
<dbReference type="Pfam" id="PF00520">
    <property type="entry name" value="Ion_trans"/>
    <property type="match status" value="1"/>
</dbReference>
<feature type="repeat" description="ANK" evidence="11">
    <location>
        <begin position="481"/>
        <end position="513"/>
    </location>
</feature>
<evidence type="ECO:0000256" key="6">
    <source>
        <dbReference type="ARBA" id="ARBA00022989"/>
    </source>
</evidence>
<evidence type="ECO:0000256" key="7">
    <source>
        <dbReference type="ARBA" id="ARBA00023043"/>
    </source>
</evidence>
<evidence type="ECO:0000256" key="13">
    <source>
        <dbReference type="SAM" id="Phobius"/>
    </source>
</evidence>
<proteinExistence type="predicted"/>
<evidence type="ECO:0000259" key="14">
    <source>
        <dbReference type="Pfam" id="PF00520"/>
    </source>
</evidence>
<evidence type="ECO:0000256" key="2">
    <source>
        <dbReference type="ARBA" id="ARBA00022448"/>
    </source>
</evidence>
<protein>
    <recommendedName>
        <fullName evidence="14">Ion transport domain-containing protein</fullName>
    </recommendedName>
</protein>
<dbReference type="SMART" id="SM00248">
    <property type="entry name" value="ANK"/>
    <property type="match status" value="16"/>
</dbReference>
<feature type="repeat" description="ANK" evidence="11">
    <location>
        <begin position="305"/>
        <end position="337"/>
    </location>
</feature>
<dbReference type="PANTHER" id="PTHR47143">
    <property type="entry name" value="TRANSIENT RECEPTOR POTENTIAL CATION CHANNEL PROTEIN PAINLESS"/>
    <property type="match status" value="1"/>
</dbReference>
<dbReference type="GO" id="GO:1902495">
    <property type="term" value="C:transmembrane transporter complex"/>
    <property type="evidence" value="ECO:0007669"/>
    <property type="project" value="TreeGrafter"/>
</dbReference>
<keyword evidence="7 11" id="KW-0040">ANK repeat</keyword>
<gene>
    <name evidence="15" type="ORF">MGAL_10B009015</name>
</gene>
<feature type="transmembrane region" description="Helical" evidence="13">
    <location>
        <begin position="882"/>
        <end position="903"/>
    </location>
</feature>
<evidence type="ECO:0000256" key="8">
    <source>
        <dbReference type="ARBA" id="ARBA00023065"/>
    </source>
</evidence>
<feature type="non-terminal residue" evidence="15">
    <location>
        <position position="1"/>
    </location>
</feature>
<feature type="transmembrane region" description="Helical" evidence="13">
    <location>
        <begin position="1122"/>
        <end position="1145"/>
    </location>
</feature>
<evidence type="ECO:0000256" key="5">
    <source>
        <dbReference type="ARBA" id="ARBA00022737"/>
    </source>
</evidence>
<dbReference type="EMBL" id="UYJE01008539">
    <property type="protein sequence ID" value="VDI64649.1"/>
    <property type="molecule type" value="Genomic_DNA"/>
</dbReference>
<feature type="repeat" description="ANK" evidence="11">
    <location>
        <begin position="414"/>
        <end position="446"/>
    </location>
</feature>
<feature type="repeat" description="ANK" evidence="11">
    <location>
        <begin position="168"/>
        <end position="200"/>
    </location>
</feature>
<keyword evidence="8" id="KW-0406">Ion transport</keyword>
<dbReference type="SUPFAM" id="SSF48403">
    <property type="entry name" value="Ankyrin repeat"/>
    <property type="match status" value="2"/>
</dbReference>
<feature type="repeat" description="ANK" evidence="11">
    <location>
        <begin position="271"/>
        <end position="304"/>
    </location>
</feature>
<keyword evidence="16" id="KW-1185">Reference proteome</keyword>
<feature type="repeat" description="ANK" evidence="11">
    <location>
        <begin position="381"/>
        <end position="413"/>
    </location>
</feature>
<keyword evidence="4 13" id="KW-0812">Transmembrane</keyword>
<evidence type="ECO:0000256" key="9">
    <source>
        <dbReference type="ARBA" id="ARBA00023136"/>
    </source>
</evidence>
<dbReference type="Gene3D" id="1.10.287.70">
    <property type="match status" value="1"/>
</dbReference>
<dbReference type="InterPro" id="IPR036770">
    <property type="entry name" value="Ankyrin_rpt-contain_sf"/>
</dbReference>
<keyword evidence="6 13" id="KW-1133">Transmembrane helix</keyword>
<keyword evidence="5" id="KW-0677">Repeat</keyword>
<dbReference type="Gene3D" id="1.25.40.20">
    <property type="entry name" value="Ankyrin repeat-containing domain"/>
    <property type="match status" value="5"/>
</dbReference>
<keyword evidence="10" id="KW-0407">Ion channel</keyword>
<feature type="compositionally biased region" description="Basic residues" evidence="12">
    <location>
        <begin position="29"/>
        <end position="41"/>
    </location>
</feature>
<comment type="caution">
    <text evidence="15">The sequence shown here is derived from an EMBL/GenBank/DDBJ whole genome shotgun (WGS) entry which is preliminary data.</text>
</comment>
<keyword evidence="3" id="KW-0716">Sensory transduction</keyword>
<keyword evidence="2" id="KW-0813">Transport</keyword>
<comment type="subcellular location">
    <subcellularLocation>
        <location evidence="1">Membrane</location>
        <topology evidence="1">Multi-pass membrane protein</topology>
    </subcellularLocation>
</comment>
<dbReference type="PROSITE" id="PS50297">
    <property type="entry name" value="ANK_REP_REGION"/>
    <property type="match status" value="11"/>
</dbReference>
<dbReference type="PRINTS" id="PR01415">
    <property type="entry name" value="ANKYRIN"/>
</dbReference>
<dbReference type="InterPro" id="IPR052076">
    <property type="entry name" value="TRP_cation_channel"/>
</dbReference>
<name>A0A8B6GIP7_MYTGA</name>
<evidence type="ECO:0000256" key="1">
    <source>
        <dbReference type="ARBA" id="ARBA00004141"/>
    </source>
</evidence>
<dbReference type="Pfam" id="PF12796">
    <property type="entry name" value="Ank_2"/>
    <property type="match status" value="5"/>
</dbReference>
<evidence type="ECO:0000256" key="12">
    <source>
        <dbReference type="SAM" id="MobiDB-lite"/>
    </source>
</evidence>
<evidence type="ECO:0000313" key="16">
    <source>
        <dbReference type="Proteomes" id="UP000596742"/>
    </source>
</evidence>
<dbReference type="Pfam" id="PF00023">
    <property type="entry name" value="Ank"/>
    <property type="match status" value="1"/>
</dbReference>
<evidence type="ECO:0000256" key="3">
    <source>
        <dbReference type="ARBA" id="ARBA00022606"/>
    </source>
</evidence>